<dbReference type="Pfam" id="PF00400">
    <property type="entry name" value="WD40"/>
    <property type="match status" value="2"/>
</dbReference>
<sequence length="120" mass="12986">MLKLLSMPHLLTRISRQENQGVEESSGEKHSLVATLEKHNSGINALALSTDGSILYSGACDRSIVVWAKDGADGGMVVLGALRGHTESILCLVVVSDLVCSGSADKTIRVWRRVERNYHV</sequence>
<feature type="repeat" description="WD" evidence="1">
    <location>
        <begin position="82"/>
        <end position="111"/>
    </location>
</feature>
<evidence type="ECO:0000313" key="3">
    <source>
        <dbReference type="Proteomes" id="UP000467840"/>
    </source>
</evidence>
<organism evidence="2 3">
    <name type="scientific">Hevea brasiliensis</name>
    <name type="common">Para rubber tree</name>
    <name type="synonym">Siphonia brasiliensis</name>
    <dbReference type="NCBI Taxonomy" id="3981"/>
    <lineage>
        <taxon>Eukaryota</taxon>
        <taxon>Viridiplantae</taxon>
        <taxon>Streptophyta</taxon>
        <taxon>Embryophyta</taxon>
        <taxon>Tracheophyta</taxon>
        <taxon>Spermatophyta</taxon>
        <taxon>Magnoliopsida</taxon>
        <taxon>eudicotyledons</taxon>
        <taxon>Gunneridae</taxon>
        <taxon>Pentapetalae</taxon>
        <taxon>rosids</taxon>
        <taxon>fabids</taxon>
        <taxon>Malpighiales</taxon>
        <taxon>Euphorbiaceae</taxon>
        <taxon>Crotonoideae</taxon>
        <taxon>Micrandreae</taxon>
        <taxon>Hevea</taxon>
    </lineage>
</organism>
<proteinExistence type="predicted"/>
<dbReference type="PROSITE" id="PS50294">
    <property type="entry name" value="WD_REPEATS_REGION"/>
    <property type="match status" value="2"/>
</dbReference>
<dbReference type="SMART" id="SM00320">
    <property type="entry name" value="WD40"/>
    <property type="match status" value="2"/>
</dbReference>
<dbReference type="SUPFAM" id="SSF50978">
    <property type="entry name" value="WD40 repeat-like"/>
    <property type="match status" value="1"/>
</dbReference>
<dbReference type="InterPro" id="IPR045182">
    <property type="entry name" value="JINGUBANG-like"/>
</dbReference>
<dbReference type="InterPro" id="IPR001680">
    <property type="entry name" value="WD40_rpt"/>
</dbReference>
<name>A0A6A6MHB5_HEVBR</name>
<gene>
    <name evidence="2" type="ORF">GH714_022290</name>
</gene>
<keyword evidence="3" id="KW-1185">Reference proteome</keyword>
<evidence type="ECO:0000256" key="1">
    <source>
        <dbReference type="PROSITE-ProRule" id="PRU00221"/>
    </source>
</evidence>
<reference evidence="2 3" key="1">
    <citation type="journal article" date="2020" name="Mol. Plant">
        <title>The Chromosome-Based Rubber Tree Genome Provides New Insights into Spurge Genome Evolution and Rubber Biosynthesis.</title>
        <authorList>
            <person name="Liu J."/>
            <person name="Shi C."/>
            <person name="Shi C.C."/>
            <person name="Li W."/>
            <person name="Zhang Q.J."/>
            <person name="Zhang Y."/>
            <person name="Li K."/>
            <person name="Lu H.F."/>
            <person name="Shi C."/>
            <person name="Zhu S.T."/>
            <person name="Xiao Z.Y."/>
            <person name="Nan H."/>
            <person name="Yue Y."/>
            <person name="Zhu X.G."/>
            <person name="Wu Y."/>
            <person name="Hong X.N."/>
            <person name="Fan G.Y."/>
            <person name="Tong Y."/>
            <person name="Zhang D."/>
            <person name="Mao C.L."/>
            <person name="Liu Y.L."/>
            <person name="Hao S.J."/>
            <person name="Liu W.Q."/>
            <person name="Lv M.Q."/>
            <person name="Zhang H.B."/>
            <person name="Liu Y."/>
            <person name="Hu-Tang G.R."/>
            <person name="Wang J.P."/>
            <person name="Wang J.H."/>
            <person name="Sun Y.H."/>
            <person name="Ni S.B."/>
            <person name="Chen W.B."/>
            <person name="Zhang X.C."/>
            <person name="Jiao Y.N."/>
            <person name="Eichler E.E."/>
            <person name="Li G.H."/>
            <person name="Liu X."/>
            <person name="Gao L.Z."/>
        </authorList>
    </citation>
    <scope>NUCLEOTIDE SEQUENCE [LARGE SCALE GENOMIC DNA]</scope>
    <source>
        <strain evidence="3">cv. GT1</strain>
        <tissue evidence="2">Leaf</tissue>
    </source>
</reference>
<accession>A0A6A6MHB5</accession>
<dbReference type="PANTHER" id="PTHR22844">
    <property type="entry name" value="F-BOX AND WD40 DOMAIN PROTEIN"/>
    <property type="match status" value="1"/>
</dbReference>
<comment type="caution">
    <text evidence="2">The sequence shown here is derived from an EMBL/GenBank/DDBJ whole genome shotgun (WGS) entry which is preliminary data.</text>
</comment>
<dbReference type="PANTHER" id="PTHR22844:SF331">
    <property type="entry name" value="SIMILARITY TO GTP-BINDING REGULATORY PROTEIN AND WD-REPEAT PROTEIN"/>
    <property type="match status" value="1"/>
</dbReference>
<dbReference type="Proteomes" id="UP000467840">
    <property type="component" value="Chromosome 14"/>
</dbReference>
<protein>
    <submittedName>
        <fullName evidence="2">Uncharacterized protein</fullName>
    </submittedName>
</protein>
<evidence type="ECO:0000313" key="2">
    <source>
        <dbReference type="EMBL" id="KAF2311399.1"/>
    </source>
</evidence>
<dbReference type="InterPro" id="IPR015943">
    <property type="entry name" value="WD40/YVTN_repeat-like_dom_sf"/>
</dbReference>
<dbReference type="AlphaFoldDB" id="A0A6A6MHB5"/>
<feature type="repeat" description="WD" evidence="1">
    <location>
        <begin position="36"/>
        <end position="67"/>
    </location>
</feature>
<dbReference type="EMBL" id="JAAGAX010000006">
    <property type="protein sequence ID" value="KAF2311399.1"/>
    <property type="molecule type" value="Genomic_DNA"/>
</dbReference>
<keyword evidence="1" id="KW-0853">WD repeat</keyword>
<dbReference type="PROSITE" id="PS50082">
    <property type="entry name" value="WD_REPEATS_2"/>
    <property type="match status" value="2"/>
</dbReference>
<dbReference type="InterPro" id="IPR036322">
    <property type="entry name" value="WD40_repeat_dom_sf"/>
</dbReference>
<dbReference type="Gene3D" id="2.130.10.10">
    <property type="entry name" value="YVTN repeat-like/Quinoprotein amine dehydrogenase"/>
    <property type="match status" value="1"/>
</dbReference>